<dbReference type="EMBL" id="JBHSBL010000020">
    <property type="protein sequence ID" value="MFC4069045.1"/>
    <property type="molecule type" value="Genomic_DNA"/>
</dbReference>
<reference evidence="2" key="1">
    <citation type="journal article" date="2019" name="Int. J. Syst. Evol. Microbiol.">
        <title>The Global Catalogue of Microorganisms (GCM) 10K type strain sequencing project: providing services to taxonomists for standard genome sequencing and annotation.</title>
        <authorList>
            <consortium name="The Broad Institute Genomics Platform"/>
            <consortium name="The Broad Institute Genome Sequencing Center for Infectious Disease"/>
            <person name="Wu L."/>
            <person name="Ma J."/>
        </authorList>
    </citation>
    <scope>NUCLEOTIDE SEQUENCE [LARGE SCALE GENOMIC DNA]</scope>
    <source>
        <strain evidence="2">TBRC 5832</strain>
    </source>
</reference>
<sequence>MTIVVRGGPLTPAELAALTAVLLSRRGPAVDDAPPVRPRATWDRAALSTSWASRPLPGWRPR</sequence>
<accession>A0ABV8J4Z1</accession>
<proteinExistence type="predicted"/>
<dbReference type="InterPro" id="IPR032716">
    <property type="entry name" value="ACC_epsilon"/>
</dbReference>
<organism evidence="1 2">
    <name type="scientific">Actinoplanes subglobosus</name>
    <dbReference type="NCBI Taxonomy" id="1547892"/>
    <lineage>
        <taxon>Bacteria</taxon>
        <taxon>Bacillati</taxon>
        <taxon>Actinomycetota</taxon>
        <taxon>Actinomycetes</taxon>
        <taxon>Micromonosporales</taxon>
        <taxon>Micromonosporaceae</taxon>
        <taxon>Actinoplanes</taxon>
    </lineage>
</organism>
<dbReference type="Proteomes" id="UP001595867">
    <property type="component" value="Unassembled WGS sequence"/>
</dbReference>
<evidence type="ECO:0000313" key="2">
    <source>
        <dbReference type="Proteomes" id="UP001595867"/>
    </source>
</evidence>
<gene>
    <name evidence="1" type="ORF">ACFO0C_29280</name>
</gene>
<comment type="caution">
    <text evidence="1">The sequence shown here is derived from an EMBL/GenBank/DDBJ whole genome shotgun (WGS) entry which is preliminary data.</text>
</comment>
<protein>
    <submittedName>
        <fullName evidence="1">Acyl-CoA carboxylase subunit epsilon</fullName>
    </submittedName>
</protein>
<dbReference type="RefSeq" id="WP_378069945.1">
    <property type="nucleotide sequence ID" value="NZ_JBHSBL010000020.1"/>
</dbReference>
<dbReference type="Pfam" id="PF13822">
    <property type="entry name" value="ACC_epsilon"/>
    <property type="match status" value="1"/>
</dbReference>
<evidence type="ECO:0000313" key="1">
    <source>
        <dbReference type="EMBL" id="MFC4069045.1"/>
    </source>
</evidence>
<keyword evidence="2" id="KW-1185">Reference proteome</keyword>
<name>A0ABV8J4Z1_9ACTN</name>